<dbReference type="AlphaFoldDB" id="A0A1H3JSI3"/>
<organism evidence="3 4">
    <name type="scientific">Amycolatopsis xylanica</name>
    <dbReference type="NCBI Taxonomy" id="589385"/>
    <lineage>
        <taxon>Bacteria</taxon>
        <taxon>Bacillati</taxon>
        <taxon>Actinomycetota</taxon>
        <taxon>Actinomycetes</taxon>
        <taxon>Pseudonocardiales</taxon>
        <taxon>Pseudonocardiaceae</taxon>
        <taxon>Amycolatopsis</taxon>
    </lineage>
</organism>
<dbReference type="SUPFAM" id="SSF48317">
    <property type="entry name" value="Acid phosphatase/Vanadium-dependent haloperoxidase"/>
    <property type="match status" value="1"/>
</dbReference>
<dbReference type="Gene3D" id="1.20.144.10">
    <property type="entry name" value="Phosphatidic acid phosphatase type 2/haloperoxidase"/>
    <property type="match status" value="1"/>
</dbReference>
<dbReference type="RefSeq" id="WP_091293247.1">
    <property type="nucleotide sequence ID" value="NZ_FNON01000005.1"/>
</dbReference>
<dbReference type="InterPro" id="IPR036938">
    <property type="entry name" value="PAP2/HPO_sf"/>
</dbReference>
<keyword evidence="1" id="KW-1133">Transmembrane helix</keyword>
<proteinExistence type="predicted"/>
<dbReference type="Pfam" id="PF01569">
    <property type="entry name" value="PAP2"/>
    <property type="match status" value="1"/>
</dbReference>
<dbReference type="OrthoDB" id="3240395at2"/>
<feature type="transmembrane region" description="Helical" evidence="1">
    <location>
        <begin position="82"/>
        <end position="99"/>
    </location>
</feature>
<evidence type="ECO:0000313" key="3">
    <source>
        <dbReference type="EMBL" id="SDY42475.1"/>
    </source>
</evidence>
<evidence type="ECO:0000259" key="2">
    <source>
        <dbReference type="SMART" id="SM00014"/>
    </source>
</evidence>
<keyword evidence="1" id="KW-0812">Transmembrane</keyword>
<feature type="transmembrane region" description="Helical" evidence="1">
    <location>
        <begin position="147"/>
        <end position="163"/>
    </location>
</feature>
<feature type="transmembrane region" description="Helical" evidence="1">
    <location>
        <begin position="106"/>
        <end position="127"/>
    </location>
</feature>
<accession>A0A1H3JSI3</accession>
<dbReference type="InterPro" id="IPR000326">
    <property type="entry name" value="PAP2/HPO"/>
</dbReference>
<dbReference type="SMART" id="SM00014">
    <property type="entry name" value="acidPPc"/>
    <property type="match status" value="1"/>
</dbReference>
<dbReference type="STRING" id="589385.SAMN05421504_105515"/>
<sequence>MVLTLENRSTASAPKHAIATPSVSRSLALLGGAAGFAVAFAAAYLLFVHTAGGQQVENGAVRNAQLGQSTSDWSQPLRQVDMIVLLGAASVSIVLISLVRRRFSLGVAGLIALAGPVVVSQILKLYVLERPDLGEHRVASHNSFPSGHVTAAMAVVVALAIVLPRRFRSFVLIAGGFGVAWVAAATVSLGWHRFSDTIGGCLLVAAFGFAVAAVLSRRHLARVAVTPAVIAAVAPLLFVLAGYAVLSTATSGPAQFVAAMVLGAVSAIALAGFQLWQLRRVVFDIP</sequence>
<feature type="transmembrane region" description="Helical" evidence="1">
    <location>
        <begin position="27"/>
        <end position="47"/>
    </location>
</feature>
<feature type="domain" description="Phosphatidic acid phosphatase type 2/haloperoxidase" evidence="2">
    <location>
        <begin position="105"/>
        <end position="212"/>
    </location>
</feature>
<dbReference type="EMBL" id="FNON01000005">
    <property type="protein sequence ID" value="SDY42475.1"/>
    <property type="molecule type" value="Genomic_DNA"/>
</dbReference>
<feature type="transmembrane region" description="Helical" evidence="1">
    <location>
        <begin position="256"/>
        <end position="276"/>
    </location>
</feature>
<keyword evidence="1" id="KW-0472">Membrane</keyword>
<evidence type="ECO:0000256" key="1">
    <source>
        <dbReference type="SAM" id="Phobius"/>
    </source>
</evidence>
<reference evidence="3 4" key="1">
    <citation type="submission" date="2016-10" db="EMBL/GenBank/DDBJ databases">
        <authorList>
            <person name="de Groot N.N."/>
        </authorList>
    </citation>
    <scope>NUCLEOTIDE SEQUENCE [LARGE SCALE GENOMIC DNA]</scope>
    <source>
        <strain evidence="3 4">CPCC 202699</strain>
    </source>
</reference>
<protein>
    <submittedName>
        <fullName evidence="3">PAP2 superfamily protein</fullName>
    </submittedName>
</protein>
<dbReference type="Proteomes" id="UP000199515">
    <property type="component" value="Unassembled WGS sequence"/>
</dbReference>
<keyword evidence="4" id="KW-1185">Reference proteome</keyword>
<name>A0A1H3JSI3_9PSEU</name>
<evidence type="ECO:0000313" key="4">
    <source>
        <dbReference type="Proteomes" id="UP000199515"/>
    </source>
</evidence>
<feature type="transmembrane region" description="Helical" evidence="1">
    <location>
        <begin position="197"/>
        <end position="216"/>
    </location>
</feature>
<feature type="transmembrane region" description="Helical" evidence="1">
    <location>
        <begin position="223"/>
        <end position="244"/>
    </location>
</feature>
<gene>
    <name evidence="3" type="ORF">SAMN05421504_105515</name>
</gene>
<feature type="transmembrane region" description="Helical" evidence="1">
    <location>
        <begin position="170"/>
        <end position="191"/>
    </location>
</feature>